<dbReference type="InterPro" id="IPR002048">
    <property type="entry name" value="EF_hand_dom"/>
</dbReference>
<protein>
    <submittedName>
        <fullName evidence="7">Myosin light chain, phosphorylatable, fast skeletal muscle b</fullName>
    </submittedName>
</protein>
<feature type="domain" description="EF-hand" evidence="6">
    <location>
        <begin position="27"/>
        <end position="62"/>
    </location>
</feature>
<keyword evidence="8" id="KW-1185">Reference proteome</keyword>
<dbReference type="AlphaFoldDB" id="A0A671YKE9"/>
<reference evidence="7" key="3">
    <citation type="submission" date="2025-09" db="UniProtKB">
        <authorList>
            <consortium name="Ensembl"/>
        </authorList>
    </citation>
    <scope>IDENTIFICATION</scope>
</reference>
<organism evidence="7 8">
    <name type="scientific">Sparus aurata</name>
    <name type="common">Gilthead sea bream</name>
    <dbReference type="NCBI Taxonomy" id="8175"/>
    <lineage>
        <taxon>Eukaryota</taxon>
        <taxon>Metazoa</taxon>
        <taxon>Chordata</taxon>
        <taxon>Craniata</taxon>
        <taxon>Vertebrata</taxon>
        <taxon>Euteleostomi</taxon>
        <taxon>Actinopterygii</taxon>
        <taxon>Neopterygii</taxon>
        <taxon>Teleostei</taxon>
        <taxon>Neoteleostei</taxon>
        <taxon>Acanthomorphata</taxon>
        <taxon>Eupercaria</taxon>
        <taxon>Spariformes</taxon>
        <taxon>Sparidae</taxon>
        <taxon>Sparus</taxon>
    </lineage>
</organism>
<dbReference type="InParanoid" id="A0A671YKE9"/>
<evidence type="ECO:0000313" key="7">
    <source>
        <dbReference type="Ensembl" id="ENSSAUP00010064127.1"/>
    </source>
</evidence>
<evidence type="ECO:0000256" key="5">
    <source>
        <dbReference type="SAM" id="MobiDB-lite"/>
    </source>
</evidence>
<dbReference type="Pfam" id="PF15388">
    <property type="entry name" value="FAM117"/>
    <property type="match status" value="1"/>
</dbReference>
<keyword evidence="3" id="KW-0677">Repeat</keyword>
<feature type="region of interest" description="Disordered" evidence="5">
    <location>
        <begin position="221"/>
        <end position="260"/>
    </location>
</feature>
<dbReference type="SMART" id="SM00054">
    <property type="entry name" value="EFh"/>
    <property type="match status" value="1"/>
</dbReference>
<dbReference type="Ensembl" id="ENSSAUT00010067190.1">
    <property type="protein sequence ID" value="ENSSAUP00010064127.1"/>
    <property type="gene ID" value="ENSSAUG00010025741.1"/>
</dbReference>
<accession>A0A671YKE9</accession>
<dbReference type="InterPro" id="IPR050403">
    <property type="entry name" value="Myosin_RLC"/>
</dbReference>
<reference evidence="7" key="1">
    <citation type="submission" date="2021-04" db="EMBL/GenBank/DDBJ databases">
        <authorList>
            <consortium name="Wellcome Sanger Institute Data Sharing"/>
        </authorList>
    </citation>
    <scope>NUCLEOTIDE SEQUENCE [LARGE SCALE GENOMIC DNA]</scope>
</reference>
<dbReference type="GO" id="GO:0005509">
    <property type="term" value="F:calcium ion binding"/>
    <property type="evidence" value="ECO:0007669"/>
    <property type="project" value="InterPro"/>
</dbReference>
<dbReference type="Gene3D" id="1.10.238.10">
    <property type="entry name" value="EF-hand"/>
    <property type="match status" value="1"/>
</dbReference>
<keyword evidence="2" id="KW-0479">Metal-binding</keyword>
<dbReference type="PANTHER" id="PTHR23049">
    <property type="entry name" value="MYOSIN REGULATORY LIGHT CHAIN 2"/>
    <property type="match status" value="1"/>
</dbReference>
<dbReference type="Pfam" id="PF13405">
    <property type="entry name" value="EF-hand_6"/>
    <property type="match status" value="1"/>
</dbReference>
<feature type="compositionally biased region" description="Basic residues" evidence="5">
    <location>
        <begin position="1"/>
        <end position="10"/>
    </location>
</feature>
<dbReference type="CDD" id="cd00051">
    <property type="entry name" value="EFh"/>
    <property type="match status" value="1"/>
</dbReference>
<keyword evidence="1" id="KW-0597">Phosphoprotein</keyword>
<evidence type="ECO:0000256" key="2">
    <source>
        <dbReference type="ARBA" id="ARBA00022723"/>
    </source>
</evidence>
<keyword evidence="4" id="KW-0106">Calcium</keyword>
<name>A0A671YKE9_SPAAU</name>
<feature type="compositionally biased region" description="Low complexity" evidence="5">
    <location>
        <begin position="221"/>
        <end position="240"/>
    </location>
</feature>
<evidence type="ECO:0000256" key="4">
    <source>
        <dbReference type="ARBA" id="ARBA00022837"/>
    </source>
</evidence>
<evidence type="ECO:0000256" key="3">
    <source>
        <dbReference type="ARBA" id="ARBA00022737"/>
    </source>
</evidence>
<dbReference type="InterPro" id="IPR026642">
    <property type="entry name" value="Glcci1/FAM117"/>
</dbReference>
<reference evidence="7" key="2">
    <citation type="submission" date="2025-08" db="UniProtKB">
        <authorList>
            <consortium name="Ensembl"/>
        </authorList>
    </citation>
    <scope>IDENTIFICATION</scope>
</reference>
<dbReference type="Proteomes" id="UP000472265">
    <property type="component" value="Chromosome 20"/>
</dbReference>
<evidence type="ECO:0000256" key="1">
    <source>
        <dbReference type="ARBA" id="ARBA00022553"/>
    </source>
</evidence>
<gene>
    <name evidence="7" type="primary">MYL11</name>
    <name evidence="7" type="synonym">mylpfb</name>
</gene>
<evidence type="ECO:0000313" key="8">
    <source>
        <dbReference type="Proteomes" id="UP000472265"/>
    </source>
</evidence>
<dbReference type="FunFam" id="1.10.238.10:FF:000007">
    <property type="entry name" value="Putative myosin regulatory light chain sqh"/>
    <property type="match status" value="1"/>
</dbReference>
<dbReference type="PROSITE" id="PS00018">
    <property type="entry name" value="EF_HAND_1"/>
    <property type="match status" value="1"/>
</dbReference>
<dbReference type="InterPro" id="IPR011992">
    <property type="entry name" value="EF-hand-dom_pair"/>
</dbReference>
<dbReference type="GeneTree" id="ENSGT00940000159038"/>
<sequence>MAPKKAKRRQQQGEGGSSNVFSMFEQSQIQEYKEAFTIIDQNRDGIISKDDLRDVLATMGQLNVKNEELEAMVKEASGPINFTVFLTMFGEKLKGADPEDVIVSAFKVLDPEATGAIKKEFLEELLTTQCDRFTAEEKCSCISYIYTDSCYKMADMHDQTLSLSCCSTQHHLKTALISSCPDPNKVNFTPHGGSAFCPVSLLKPLLPSMDMLFRSLTISPTGSCSSQGTSSCQVTSSSAPVDPPATAAVMGESSGEGLAF</sequence>
<dbReference type="SUPFAM" id="SSF47473">
    <property type="entry name" value="EF-hand"/>
    <property type="match status" value="1"/>
</dbReference>
<proteinExistence type="predicted"/>
<dbReference type="PROSITE" id="PS50222">
    <property type="entry name" value="EF_HAND_2"/>
    <property type="match status" value="1"/>
</dbReference>
<feature type="region of interest" description="Disordered" evidence="5">
    <location>
        <begin position="1"/>
        <end position="20"/>
    </location>
</feature>
<evidence type="ECO:0000259" key="6">
    <source>
        <dbReference type="PROSITE" id="PS50222"/>
    </source>
</evidence>
<dbReference type="InterPro" id="IPR018247">
    <property type="entry name" value="EF_Hand_1_Ca_BS"/>
</dbReference>